<proteinExistence type="predicted"/>
<evidence type="ECO:0000313" key="2">
    <source>
        <dbReference type="EMBL" id="WAN68873.1"/>
    </source>
</evidence>
<gene>
    <name evidence="2" type="ORF">BJP36_41665</name>
</gene>
<dbReference type="Pfam" id="PF12323">
    <property type="entry name" value="HTH_OrfB_IS605"/>
    <property type="match status" value="1"/>
</dbReference>
<dbReference type="AlphaFoldDB" id="A0A9Q9SSK0"/>
<protein>
    <submittedName>
        <fullName evidence="2">Helix-turn-helix domain-containing protein</fullName>
    </submittedName>
</protein>
<dbReference type="InterPro" id="IPR021027">
    <property type="entry name" value="Transposase_put_HTH"/>
</dbReference>
<dbReference type="Proteomes" id="UP000176944">
    <property type="component" value="Chromosome"/>
</dbReference>
<dbReference type="EMBL" id="CP017708">
    <property type="protein sequence ID" value="WAN68873.1"/>
    <property type="molecule type" value="Genomic_DNA"/>
</dbReference>
<organism evidence="2">
    <name type="scientific">Moorena producens (strain JHB)</name>
    <dbReference type="NCBI Taxonomy" id="1454205"/>
    <lineage>
        <taxon>Bacteria</taxon>
        <taxon>Bacillati</taxon>
        <taxon>Cyanobacteriota</taxon>
        <taxon>Cyanophyceae</taxon>
        <taxon>Coleofasciculales</taxon>
        <taxon>Coleofasciculaceae</taxon>
        <taxon>Moorena</taxon>
    </lineage>
</organism>
<reference evidence="2" key="2">
    <citation type="submission" date="2022-10" db="EMBL/GenBank/DDBJ databases">
        <authorList>
            <person name="Ngo T.-E."/>
        </authorList>
    </citation>
    <scope>NUCLEOTIDE SEQUENCE</scope>
    <source>
        <strain evidence="2">JHB</strain>
    </source>
</reference>
<accession>A0A9Q9SSK0</accession>
<feature type="domain" description="Transposase putative helix-turn-helix" evidence="1">
    <location>
        <begin position="1"/>
        <end position="22"/>
    </location>
</feature>
<sequence length="30" mass="3666">MRIADQYRIKPTREQANKIDNWRKLSAISY</sequence>
<name>A0A9Q9SSK0_MOOP1</name>
<evidence type="ECO:0000259" key="1">
    <source>
        <dbReference type="Pfam" id="PF12323"/>
    </source>
</evidence>
<reference evidence="2" key="1">
    <citation type="journal article" date="2017" name="Proc. Natl. Acad. Sci. U.S.A.">
        <title>Comparative genomics uncovers the prolific and distinctive metabolic potential of the cyanobacterial genus Moorea.</title>
        <authorList>
            <person name="Leao T."/>
            <person name="Castelao G."/>
            <person name="Korobeynikov A."/>
            <person name="Monroe E.A."/>
            <person name="Podell S."/>
            <person name="Glukhov E."/>
            <person name="Allen E.E."/>
            <person name="Gerwick W.H."/>
            <person name="Gerwick L."/>
        </authorList>
    </citation>
    <scope>NUCLEOTIDE SEQUENCE</scope>
    <source>
        <strain evidence="2">JHB</strain>
    </source>
</reference>